<protein>
    <submittedName>
        <fullName evidence="2">Nuclear transport factor 2 family protein</fullName>
    </submittedName>
</protein>
<proteinExistence type="predicted"/>
<evidence type="ECO:0000313" key="3">
    <source>
        <dbReference type="Proteomes" id="UP001515943"/>
    </source>
</evidence>
<dbReference type="RefSeq" id="WP_167977532.1">
    <property type="nucleotide sequence ID" value="NZ_VSRL01000142.1"/>
</dbReference>
<sequence length="110" mass="12337">MDDFARKWAHWWNTRDLEGLLEHYSDDVLVRSPAAARLLGDGILRGKQAVREFWEAGLKAVPDVRFEVLDVFTGVDTVILSHRNQNGLRGAEVFTFRAGQVVEVVGAMAV</sequence>
<dbReference type="SUPFAM" id="SSF54427">
    <property type="entry name" value="NTF2-like"/>
    <property type="match status" value="1"/>
</dbReference>
<dbReference type="EMBL" id="VSRL01000142">
    <property type="protein sequence ID" value="NKE60875.1"/>
    <property type="molecule type" value="Genomic_DNA"/>
</dbReference>
<comment type="caution">
    <text evidence="2">The sequence shown here is derived from an EMBL/GenBank/DDBJ whole genome shotgun (WGS) entry which is preliminary data.</text>
</comment>
<dbReference type="Pfam" id="PF12680">
    <property type="entry name" value="SnoaL_2"/>
    <property type="match status" value="1"/>
</dbReference>
<dbReference type="InterPro" id="IPR037401">
    <property type="entry name" value="SnoaL-like"/>
</dbReference>
<dbReference type="Gene3D" id="3.10.450.50">
    <property type="match status" value="1"/>
</dbReference>
<feature type="domain" description="SnoaL-like" evidence="1">
    <location>
        <begin position="6"/>
        <end position="104"/>
    </location>
</feature>
<accession>A0ABX1FQ53</accession>
<dbReference type="Proteomes" id="UP001515943">
    <property type="component" value="Unassembled WGS sequence"/>
</dbReference>
<organism evidence="2 3">
    <name type="scientific">Lentzea indica</name>
    <dbReference type="NCBI Taxonomy" id="2604800"/>
    <lineage>
        <taxon>Bacteria</taxon>
        <taxon>Bacillati</taxon>
        <taxon>Actinomycetota</taxon>
        <taxon>Actinomycetes</taxon>
        <taxon>Pseudonocardiales</taxon>
        <taxon>Pseudonocardiaceae</taxon>
        <taxon>Lentzea</taxon>
    </lineage>
</organism>
<evidence type="ECO:0000313" key="2">
    <source>
        <dbReference type="EMBL" id="NKE60875.1"/>
    </source>
</evidence>
<keyword evidence="3" id="KW-1185">Reference proteome</keyword>
<gene>
    <name evidence="2" type="ORF">FXN61_30470</name>
</gene>
<name>A0ABX1FQ53_9PSEU</name>
<evidence type="ECO:0000259" key="1">
    <source>
        <dbReference type="Pfam" id="PF12680"/>
    </source>
</evidence>
<dbReference type="InterPro" id="IPR032710">
    <property type="entry name" value="NTF2-like_dom_sf"/>
</dbReference>
<reference evidence="2 3" key="1">
    <citation type="submission" date="2019-08" db="EMBL/GenBank/DDBJ databases">
        <title>Lentzea from Indian Himalayas.</title>
        <authorList>
            <person name="Mandal S."/>
            <person name="Mallick Gupta A."/>
            <person name="Maiti P.K."/>
            <person name="Sarkar J."/>
            <person name="Mandal S."/>
        </authorList>
    </citation>
    <scope>NUCLEOTIDE SEQUENCE [LARGE SCALE GENOMIC DNA]</scope>
    <source>
        <strain evidence="2 3">PSKA42</strain>
    </source>
</reference>